<dbReference type="HOGENOM" id="CLU_2760411_0_0_1"/>
<organism evidence="1">
    <name type="scientific">Dendroctonus ponderosae</name>
    <name type="common">Mountain pine beetle</name>
    <dbReference type="NCBI Taxonomy" id="77166"/>
    <lineage>
        <taxon>Eukaryota</taxon>
        <taxon>Metazoa</taxon>
        <taxon>Ecdysozoa</taxon>
        <taxon>Arthropoda</taxon>
        <taxon>Hexapoda</taxon>
        <taxon>Insecta</taxon>
        <taxon>Pterygota</taxon>
        <taxon>Neoptera</taxon>
        <taxon>Endopterygota</taxon>
        <taxon>Coleoptera</taxon>
        <taxon>Polyphaga</taxon>
        <taxon>Cucujiformia</taxon>
        <taxon>Curculionidae</taxon>
        <taxon>Scolytinae</taxon>
        <taxon>Dendroctonus</taxon>
    </lineage>
</organism>
<evidence type="ECO:0000313" key="1">
    <source>
        <dbReference type="EMBL" id="ENN73255.1"/>
    </source>
</evidence>
<accession>N6TVE3</accession>
<feature type="non-terminal residue" evidence="1">
    <location>
        <position position="1"/>
    </location>
</feature>
<proteinExistence type="predicted"/>
<dbReference type="AlphaFoldDB" id="N6TVE3"/>
<sequence length="70" mass="8239">MYGRYSRQLGEFAKLEGLKAQEKRRLKEEKARKKELRGYQATGVVYDSLQLRDYVVLNAKNLSNKINLFN</sequence>
<protein>
    <submittedName>
        <fullName evidence="1">Uncharacterized protein</fullName>
    </submittedName>
</protein>
<reference evidence="1" key="1">
    <citation type="journal article" date="2013" name="Genome Biol.">
        <title>Draft genome of the mountain pine beetle, Dendroctonus ponderosae Hopkins, a major forest pest.</title>
        <authorList>
            <person name="Keeling C.I."/>
            <person name="Yuen M.M."/>
            <person name="Liao N.Y."/>
            <person name="Docking T.R."/>
            <person name="Chan S.K."/>
            <person name="Taylor G.A."/>
            <person name="Palmquist D.L."/>
            <person name="Jackman S.D."/>
            <person name="Nguyen A."/>
            <person name="Li M."/>
            <person name="Henderson H."/>
            <person name="Janes J.K."/>
            <person name="Zhao Y."/>
            <person name="Pandoh P."/>
            <person name="Moore R."/>
            <person name="Sperling F.A."/>
            <person name="Huber D.P."/>
            <person name="Birol I."/>
            <person name="Jones S.J."/>
            <person name="Bohlmann J."/>
        </authorList>
    </citation>
    <scope>NUCLEOTIDE SEQUENCE</scope>
</reference>
<name>N6TVE3_DENPD</name>
<gene>
    <name evidence="1" type="ORF">YQE_10151</name>
</gene>
<dbReference type="EMBL" id="KB741174">
    <property type="protein sequence ID" value="ENN73255.1"/>
    <property type="molecule type" value="Genomic_DNA"/>
</dbReference>